<evidence type="ECO:0000256" key="2">
    <source>
        <dbReference type="ARBA" id="ARBA00022692"/>
    </source>
</evidence>
<keyword evidence="2 5" id="KW-0812">Transmembrane</keyword>
<feature type="transmembrane region" description="Helical" evidence="5">
    <location>
        <begin position="321"/>
        <end position="341"/>
    </location>
</feature>
<dbReference type="Pfam" id="PF07690">
    <property type="entry name" value="MFS_1"/>
    <property type="match status" value="1"/>
</dbReference>
<feature type="transmembrane region" description="Helical" evidence="5">
    <location>
        <begin position="153"/>
        <end position="173"/>
    </location>
</feature>
<keyword evidence="3 5" id="KW-1133">Transmembrane helix</keyword>
<dbReference type="InterPro" id="IPR036259">
    <property type="entry name" value="MFS_trans_sf"/>
</dbReference>
<feature type="transmembrane region" description="Helical" evidence="5">
    <location>
        <begin position="373"/>
        <end position="397"/>
    </location>
</feature>
<gene>
    <name evidence="6" type="ORF">TSTA_095910</name>
</gene>
<dbReference type="Gene3D" id="1.20.1250.20">
    <property type="entry name" value="MFS general substrate transporter like domains"/>
    <property type="match status" value="1"/>
</dbReference>
<feature type="transmembrane region" description="Helical" evidence="5">
    <location>
        <begin position="417"/>
        <end position="440"/>
    </location>
</feature>
<dbReference type="PhylomeDB" id="B8M3H0"/>
<protein>
    <recommendedName>
        <fullName evidence="8">MFS transporter</fullName>
    </recommendedName>
</protein>
<feature type="transmembrane region" description="Helical" evidence="5">
    <location>
        <begin position="185"/>
        <end position="206"/>
    </location>
</feature>
<dbReference type="eggNOG" id="ENOG502QWBF">
    <property type="taxonomic scope" value="Eukaryota"/>
</dbReference>
<dbReference type="PANTHER" id="PTHR23507">
    <property type="entry name" value="ZGC:174356"/>
    <property type="match status" value="1"/>
</dbReference>
<keyword evidence="4 5" id="KW-0472">Membrane</keyword>
<dbReference type="OrthoDB" id="194139at2759"/>
<feature type="transmembrane region" description="Helical" evidence="5">
    <location>
        <begin position="452"/>
        <end position="472"/>
    </location>
</feature>
<dbReference type="RefSeq" id="XP_002479305.1">
    <property type="nucleotide sequence ID" value="XM_002479260.1"/>
</dbReference>
<dbReference type="InterPro" id="IPR011701">
    <property type="entry name" value="MFS"/>
</dbReference>
<dbReference type="GO" id="GO:0022857">
    <property type="term" value="F:transmembrane transporter activity"/>
    <property type="evidence" value="ECO:0007669"/>
    <property type="project" value="InterPro"/>
</dbReference>
<evidence type="ECO:0000256" key="5">
    <source>
        <dbReference type="SAM" id="Phobius"/>
    </source>
</evidence>
<proteinExistence type="predicted"/>
<dbReference type="AlphaFoldDB" id="B8M3H0"/>
<accession>B8M3H0</accession>
<dbReference type="GO" id="GO:0016020">
    <property type="term" value="C:membrane"/>
    <property type="evidence" value="ECO:0007669"/>
    <property type="project" value="UniProtKB-SubCell"/>
</dbReference>
<organism evidence="6 7">
    <name type="scientific">Talaromyces stipitatus (strain ATCC 10500 / CBS 375.48 / QM 6759 / NRRL 1006)</name>
    <name type="common">Penicillium stipitatum</name>
    <dbReference type="NCBI Taxonomy" id="441959"/>
    <lineage>
        <taxon>Eukaryota</taxon>
        <taxon>Fungi</taxon>
        <taxon>Dikarya</taxon>
        <taxon>Ascomycota</taxon>
        <taxon>Pezizomycotina</taxon>
        <taxon>Eurotiomycetes</taxon>
        <taxon>Eurotiomycetidae</taxon>
        <taxon>Eurotiales</taxon>
        <taxon>Trichocomaceae</taxon>
        <taxon>Talaromyces</taxon>
        <taxon>Talaromyces sect. Talaromyces</taxon>
    </lineage>
</organism>
<comment type="subcellular location">
    <subcellularLocation>
        <location evidence="1">Membrane</location>
        <topology evidence="1">Multi-pass membrane protein</topology>
    </subcellularLocation>
</comment>
<keyword evidence="7" id="KW-1185">Reference proteome</keyword>
<feature type="transmembrane region" description="Helical" evidence="5">
    <location>
        <begin position="212"/>
        <end position="233"/>
    </location>
</feature>
<dbReference type="Proteomes" id="UP000001745">
    <property type="component" value="Unassembled WGS sequence"/>
</dbReference>
<evidence type="ECO:0000256" key="1">
    <source>
        <dbReference type="ARBA" id="ARBA00004141"/>
    </source>
</evidence>
<evidence type="ECO:0000313" key="7">
    <source>
        <dbReference type="Proteomes" id="UP000001745"/>
    </source>
</evidence>
<evidence type="ECO:0000256" key="4">
    <source>
        <dbReference type="ARBA" id="ARBA00023136"/>
    </source>
</evidence>
<dbReference type="OMA" id="IRPCATH"/>
<evidence type="ECO:0000313" key="6">
    <source>
        <dbReference type="EMBL" id="EED22342.1"/>
    </source>
</evidence>
<dbReference type="SUPFAM" id="SSF103473">
    <property type="entry name" value="MFS general substrate transporter"/>
    <property type="match status" value="1"/>
</dbReference>
<sequence>MAYTEQSPLLGERSQEPYKKQSIWNATRICIICYIGALLFDSAQILRTMPRTKLFESIICQKYYASTNTIPEHMCKVNPIQEELVTTQTWLKGGESVCALLVALPFGNIANTKGRSLVLTLAISGQILADAWIVAVCFFNYTLPLSLIYASPLLRSIGGGEMVMSAIIHALLVDVVAETNRAQAFFNMAVMTLIAELVAPAVGSLLVDWQGVYIPLLCAFPLQVANMVIFGLLPDTRPPKTLENENNCDPVEGRHSTEASDKAGFANWVKSLKRSCAPFQIKAIWLVTVCYISTMLARDTIDLLVQYVSKRFEWSLAKANYLISAKALVSMALYLLLLPLLRRALAKECSISPPIIDLWVARGSSLFGVLGPILLGVASGPVLLVMSLVLFTFSLGYPFSIQSYGTSLVQPVEVAPFYSALAVLRIAATLLTSPLLAMAFKYGLNAGGAVSGLIFYIAGGLFLIAAVGSSLLR</sequence>
<evidence type="ECO:0000256" key="3">
    <source>
        <dbReference type="ARBA" id="ARBA00022989"/>
    </source>
</evidence>
<feature type="transmembrane region" description="Helical" evidence="5">
    <location>
        <begin position="23"/>
        <end position="43"/>
    </location>
</feature>
<dbReference type="PANTHER" id="PTHR23507:SF1">
    <property type="entry name" value="FI18259P1-RELATED"/>
    <property type="match status" value="1"/>
</dbReference>
<reference evidence="7" key="1">
    <citation type="journal article" date="2015" name="Genome Announc.">
        <title>Genome sequence of the AIDS-associated pathogen Penicillium marneffei (ATCC18224) and its near taxonomic relative Talaromyces stipitatus (ATCC10500).</title>
        <authorList>
            <person name="Nierman W.C."/>
            <person name="Fedorova-Abrams N.D."/>
            <person name="Andrianopoulos A."/>
        </authorList>
    </citation>
    <scope>NUCLEOTIDE SEQUENCE [LARGE SCALE GENOMIC DNA]</scope>
    <source>
        <strain evidence="7">ATCC 10500 / CBS 375.48 / QM 6759 / NRRL 1006</strain>
    </source>
</reference>
<dbReference type="VEuPathDB" id="FungiDB:TSTA_095910"/>
<name>B8M3H0_TALSN</name>
<dbReference type="GeneID" id="8105902"/>
<feature type="transmembrane region" description="Helical" evidence="5">
    <location>
        <begin position="117"/>
        <end position="141"/>
    </location>
</feature>
<dbReference type="InParanoid" id="B8M3H0"/>
<evidence type="ECO:0008006" key="8">
    <source>
        <dbReference type="Google" id="ProtNLM"/>
    </source>
</evidence>
<dbReference type="EMBL" id="EQ962653">
    <property type="protein sequence ID" value="EED22342.1"/>
    <property type="molecule type" value="Genomic_DNA"/>
</dbReference>
<dbReference type="HOGENOM" id="CLU_013756_2_1_1"/>